<keyword evidence="2" id="KW-1185">Reference proteome</keyword>
<dbReference type="Pfam" id="PF08889">
    <property type="entry name" value="WbqC"/>
    <property type="match status" value="2"/>
</dbReference>
<dbReference type="InterPro" id="IPR014985">
    <property type="entry name" value="WbqC"/>
</dbReference>
<dbReference type="RefSeq" id="WP_164028952.1">
    <property type="nucleotide sequence ID" value="NZ_JAABOQ010000001.1"/>
</dbReference>
<proteinExistence type="predicted"/>
<evidence type="ECO:0000313" key="1">
    <source>
        <dbReference type="EMBL" id="NER15676.1"/>
    </source>
</evidence>
<protein>
    <recommendedName>
        <fullName evidence="3">WbqC family protein</fullName>
    </recommendedName>
</protein>
<dbReference type="Proteomes" id="UP000474296">
    <property type="component" value="Unassembled WGS sequence"/>
</dbReference>
<gene>
    <name evidence="1" type="ORF">GWK10_00540</name>
</gene>
<evidence type="ECO:0008006" key="3">
    <source>
        <dbReference type="Google" id="ProtNLM"/>
    </source>
</evidence>
<dbReference type="AlphaFoldDB" id="A0A6M0CCZ9"/>
<organism evidence="1 2">
    <name type="scientific">Spongiivirga citrea</name>
    <dbReference type="NCBI Taxonomy" id="1481457"/>
    <lineage>
        <taxon>Bacteria</taxon>
        <taxon>Pseudomonadati</taxon>
        <taxon>Bacteroidota</taxon>
        <taxon>Flavobacteriia</taxon>
        <taxon>Flavobacteriales</taxon>
        <taxon>Flavobacteriaceae</taxon>
        <taxon>Spongiivirga</taxon>
    </lineage>
</organism>
<sequence length="206" mass="24334">MIPLIHPCYFGSVSQYAIVSQYEKITFEIHDNYQKQTYRNRMYIYGANGKQLLNIPIQHQSGIKVKYADVLISYAENWQKEHWKSLESAYRTSPFFEFYEDELQLLYEVKEEKLLNFNLKCHQFLVDNLPLETTALESDHFEIDQNEEDYRHLVSAKKDFTPNQPIYTQVFANKHGFIPNLSVLDLLFNEGPNAVSYLENCQIKSE</sequence>
<evidence type="ECO:0000313" key="2">
    <source>
        <dbReference type="Proteomes" id="UP000474296"/>
    </source>
</evidence>
<name>A0A6M0CCZ9_9FLAO</name>
<reference evidence="1 2" key="1">
    <citation type="submission" date="2020-01" db="EMBL/GenBank/DDBJ databases">
        <title>Spongiivirga citrea KCTC 32990T.</title>
        <authorList>
            <person name="Wang G."/>
        </authorList>
    </citation>
    <scope>NUCLEOTIDE SEQUENCE [LARGE SCALE GENOMIC DNA]</scope>
    <source>
        <strain evidence="1 2">KCTC 32990</strain>
    </source>
</reference>
<accession>A0A6M0CCZ9</accession>
<dbReference type="EMBL" id="JAABOQ010000001">
    <property type="protein sequence ID" value="NER15676.1"/>
    <property type="molecule type" value="Genomic_DNA"/>
</dbReference>
<comment type="caution">
    <text evidence="1">The sequence shown here is derived from an EMBL/GenBank/DDBJ whole genome shotgun (WGS) entry which is preliminary data.</text>
</comment>